<dbReference type="PATRIC" id="fig|1423758.3.peg.407"/>
<feature type="transmembrane region" description="Helical" evidence="3">
    <location>
        <begin position="12"/>
        <end position="32"/>
    </location>
</feature>
<comment type="caution">
    <text evidence="4">The sequence shown here is derived from an EMBL/GenBank/DDBJ whole genome shotgun (WGS) entry which is preliminary data.</text>
</comment>
<evidence type="ECO:0000256" key="1">
    <source>
        <dbReference type="ARBA" id="ARBA00004241"/>
    </source>
</evidence>
<dbReference type="STRING" id="1423758.FC41_GL000404"/>
<proteinExistence type="predicted"/>
<organism evidence="4 5">
    <name type="scientific">Lactobacillus hominis DSM 23910 = CRBIP 24.179</name>
    <dbReference type="NCBI Taxonomy" id="1423758"/>
    <lineage>
        <taxon>Bacteria</taxon>
        <taxon>Bacillati</taxon>
        <taxon>Bacillota</taxon>
        <taxon>Bacilli</taxon>
        <taxon>Lactobacillales</taxon>
        <taxon>Lactobacillaceae</taxon>
        <taxon>Lactobacillus</taxon>
    </lineage>
</organism>
<dbReference type="eggNOG" id="COG4537">
    <property type="taxonomic scope" value="Bacteria"/>
</dbReference>
<dbReference type="Proteomes" id="UP000009320">
    <property type="component" value="Unassembled WGS sequence"/>
</dbReference>
<sequence>MLKKKAKGFTLMEMVIVIAIIAILILLVLPNLTKQKDKAGDRTSDAFRTTLQTQVDLQDDPKSITSFDKLESDSLSKQQLEKANKEYKIVDGQVTKIKKDEK</sequence>
<keyword evidence="3" id="KW-0812">Transmembrane</keyword>
<dbReference type="GO" id="GO:0030420">
    <property type="term" value="P:establishment of competence for transformation"/>
    <property type="evidence" value="ECO:0007669"/>
    <property type="project" value="UniProtKB-KW"/>
</dbReference>
<dbReference type="NCBIfam" id="TIGR02532">
    <property type="entry name" value="IV_pilin_GFxxxE"/>
    <property type="match status" value="1"/>
</dbReference>
<evidence type="ECO:0000313" key="5">
    <source>
        <dbReference type="Proteomes" id="UP000009320"/>
    </source>
</evidence>
<evidence type="ECO:0008006" key="6">
    <source>
        <dbReference type="Google" id="ProtNLM"/>
    </source>
</evidence>
<evidence type="ECO:0000256" key="3">
    <source>
        <dbReference type="SAM" id="Phobius"/>
    </source>
</evidence>
<evidence type="ECO:0000313" key="4">
    <source>
        <dbReference type="EMBL" id="CCI82708.1"/>
    </source>
</evidence>
<protein>
    <recommendedName>
        <fullName evidence="6">Prepilin-type N-terminal cleavage/methylation domain-containing protein</fullName>
    </recommendedName>
</protein>
<gene>
    <name evidence="4" type="ORF">BN55_08495</name>
</gene>
<dbReference type="InterPro" id="IPR012902">
    <property type="entry name" value="N_methyl_site"/>
</dbReference>
<dbReference type="AlphaFoldDB" id="I7IW98"/>
<dbReference type="Gene3D" id="3.30.700.10">
    <property type="entry name" value="Glycoprotein, Type 4 Pilin"/>
    <property type="match status" value="1"/>
</dbReference>
<dbReference type="EMBL" id="CAKE01000035">
    <property type="protein sequence ID" value="CCI82708.1"/>
    <property type="molecule type" value="Genomic_DNA"/>
</dbReference>
<dbReference type="Pfam" id="PF07963">
    <property type="entry name" value="N_methyl"/>
    <property type="match status" value="1"/>
</dbReference>
<evidence type="ECO:0000256" key="2">
    <source>
        <dbReference type="ARBA" id="ARBA00023287"/>
    </source>
</evidence>
<keyword evidence="5" id="KW-1185">Reference proteome</keyword>
<keyword evidence="3" id="KW-1133">Transmembrane helix</keyword>
<dbReference type="SUPFAM" id="SSF54523">
    <property type="entry name" value="Pili subunits"/>
    <property type="match status" value="1"/>
</dbReference>
<accession>I7IW98</accession>
<comment type="subcellular location">
    <subcellularLocation>
        <location evidence="1">Cell surface</location>
    </subcellularLocation>
</comment>
<reference evidence="4 5" key="1">
    <citation type="submission" date="2012-06" db="EMBL/GenBank/DDBJ databases">
        <title>Draft Genome Sequence of Lactobacillus hominis Strain CRBIP 24.179T, isolated from human intestine.</title>
        <authorList>
            <person name="Cousin S."/>
            <person name="Ma L."/>
            <person name="Bizet C."/>
            <person name="Loux V."/>
            <person name="Bouchier C."/>
            <person name="Clermont D."/>
            <person name="Creno S."/>
        </authorList>
    </citation>
    <scope>NUCLEOTIDE SEQUENCE [LARGE SCALE GENOMIC DNA]</scope>
    <source>
        <strain evidence="5">CRBIP 24.179T</strain>
    </source>
</reference>
<keyword evidence="2" id="KW-0178">Competence</keyword>
<dbReference type="GO" id="GO:0009986">
    <property type="term" value="C:cell surface"/>
    <property type="evidence" value="ECO:0007669"/>
    <property type="project" value="UniProtKB-SubCell"/>
</dbReference>
<keyword evidence="3" id="KW-0472">Membrane</keyword>
<dbReference type="InterPro" id="IPR045584">
    <property type="entry name" value="Pilin-like"/>
</dbReference>
<name>I7IW98_9LACO</name>